<organism evidence="1 2">
    <name type="scientific">Methylobacterium hispanicum</name>
    <dbReference type="NCBI Taxonomy" id="270350"/>
    <lineage>
        <taxon>Bacteria</taxon>
        <taxon>Pseudomonadati</taxon>
        <taxon>Pseudomonadota</taxon>
        <taxon>Alphaproteobacteria</taxon>
        <taxon>Hyphomicrobiales</taxon>
        <taxon>Methylobacteriaceae</taxon>
        <taxon>Methylobacterium</taxon>
    </lineage>
</organism>
<name>A0AAV4ZQF1_9HYPH</name>
<dbReference type="AlphaFoldDB" id="A0AAV4ZQF1"/>
<dbReference type="Proteomes" id="UP001055247">
    <property type="component" value="Unassembled WGS sequence"/>
</dbReference>
<dbReference type="EMBL" id="BPQO01000014">
    <property type="protein sequence ID" value="GJD89790.1"/>
    <property type="molecule type" value="Genomic_DNA"/>
</dbReference>
<reference evidence="1" key="2">
    <citation type="submission" date="2021-08" db="EMBL/GenBank/DDBJ databases">
        <authorList>
            <person name="Tani A."/>
            <person name="Ola A."/>
            <person name="Ogura Y."/>
            <person name="Katsura K."/>
            <person name="Hayashi T."/>
        </authorList>
    </citation>
    <scope>NUCLEOTIDE SEQUENCE</scope>
    <source>
        <strain evidence="1">DSM 16372</strain>
    </source>
</reference>
<gene>
    <name evidence="1" type="ORF">BHAOGJBA_3322</name>
</gene>
<dbReference type="RefSeq" id="WP_066927237.1">
    <property type="nucleotide sequence ID" value="NZ_MLBT01000012.1"/>
</dbReference>
<evidence type="ECO:0000313" key="1">
    <source>
        <dbReference type="EMBL" id="GJD89790.1"/>
    </source>
</evidence>
<sequence length="88" mass="9469">MTDMTPIAAEAAARLAFSLMRSAYLDLAQTLLRMEEGPARALLQGVEHRIAYRLGYLGEGIPEDAPQKTAIATAAGRVRAVLREAQAT</sequence>
<comment type="caution">
    <text evidence="1">The sequence shown here is derived from an EMBL/GenBank/DDBJ whole genome shotgun (WGS) entry which is preliminary data.</text>
</comment>
<evidence type="ECO:0000313" key="2">
    <source>
        <dbReference type="Proteomes" id="UP001055247"/>
    </source>
</evidence>
<reference evidence="1" key="1">
    <citation type="journal article" date="2016" name="Front. Microbiol.">
        <title>Genome Sequence of the Piezophilic, Mesophilic Sulfate-Reducing Bacterium Desulfovibrio indicus J2T.</title>
        <authorList>
            <person name="Cao J."/>
            <person name="Maignien L."/>
            <person name="Shao Z."/>
            <person name="Alain K."/>
            <person name="Jebbar M."/>
        </authorList>
    </citation>
    <scope>NUCLEOTIDE SEQUENCE</scope>
    <source>
        <strain evidence="1">DSM 16372</strain>
    </source>
</reference>
<protein>
    <submittedName>
        <fullName evidence="1">Uncharacterized protein</fullName>
    </submittedName>
</protein>
<keyword evidence="2" id="KW-1185">Reference proteome</keyword>
<proteinExistence type="predicted"/>
<accession>A0AAV4ZQF1</accession>